<evidence type="ECO:0000313" key="3">
    <source>
        <dbReference type="Proteomes" id="UP001465976"/>
    </source>
</evidence>
<keyword evidence="3" id="KW-1185">Reference proteome</keyword>
<protein>
    <submittedName>
        <fullName evidence="2">Uncharacterized protein</fullName>
    </submittedName>
</protein>
<dbReference type="Proteomes" id="UP001465976">
    <property type="component" value="Unassembled WGS sequence"/>
</dbReference>
<evidence type="ECO:0000256" key="1">
    <source>
        <dbReference type="SAM" id="MobiDB-lite"/>
    </source>
</evidence>
<gene>
    <name evidence="2" type="ORF">V5O48_015887</name>
</gene>
<evidence type="ECO:0000313" key="2">
    <source>
        <dbReference type="EMBL" id="KAL0566132.1"/>
    </source>
</evidence>
<organism evidence="2 3">
    <name type="scientific">Marasmius crinis-equi</name>
    <dbReference type="NCBI Taxonomy" id="585013"/>
    <lineage>
        <taxon>Eukaryota</taxon>
        <taxon>Fungi</taxon>
        <taxon>Dikarya</taxon>
        <taxon>Basidiomycota</taxon>
        <taxon>Agaricomycotina</taxon>
        <taxon>Agaricomycetes</taxon>
        <taxon>Agaricomycetidae</taxon>
        <taxon>Agaricales</taxon>
        <taxon>Marasmiineae</taxon>
        <taxon>Marasmiaceae</taxon>
        <taxon>Marasmius</taxon>
    </lineage>
</organism>
<feature type="region of interest" description="Disordered" evidence="1">
    <location>
        <begin position="34"/>
        <end position="107"/>
    </location>
</feature>
<accession>A0ABR3ETB9</accession>
<comment type="caution">
    <text evidence="2">The sequence shown here is derived from an EMBL/GenBank/DDBJ whole genome shotgun (WGS) entry which is preliminary data.</text>
</comment>
<dbReference type="EMBL" id="JBAHYK010002000">
    <property type="protein sequence ID" value="KAL0566132.1"/>
    <property type="molecule type" value="Genomic_DNA"/>
</dbReference>
<sequence>MCSTPGKPTEMAGITALQAPQVTLNGNHKTAKNAVNENQSPQKEVAATVKNQTIGSPRRSPMSPAESATSVKTKRRDHTSTRDLIPTVPRISPVVPTGTPTYMAVSQTTPGTADAPFSPSAVKPLVPFFNGASRPSRIPVPVRRTRNNLQSVASRSVRIPL</sequence>
<feature type="compositionally biased region" description="Polar residues" evidence="1">
    <location>
        <begin position="98"/>
        <end position="107"/>
    </location>
</feature>
<reference evidence="2 3" key="1">
    <citation type="submission" date="2024-02" db="EMBL/GenBank/DDBJ databases">
        <title>A draft genome for the cacao thread blight pathogen Marasmius crinis-equi.</title>
        <authorList>
            <person name="Cohen S.P."/>
            <person name="Baruah I.K."/>
            <person name="Amoako-Attah I."/>
            <person name="Bukari Y."/>
            <person name="Meinhardt L.W."/>
            <person name="Bailey B.A."/>
        </authorList>
    </citation>
    <scope>NUCLEOTIDE SEQUENCE [LARGE SCALE GENOMIC DNA]</scope>
    <source>
        <strain evidence="2 3">GH-76</strain>
    </source>
</reference>
<proteinExistence type="predicted"/>
<name>A0ABR3ETB9_9AGAR</name>